<organism evidence="17 18">
    <name type="scientific">Clohesyomyces aquaticus</name>
    <dbReference type="NCBI Taxonomy" id="1231657"/>
    <lineage>
        <taxon>Eukaryota</taxon>
        <taxon>Fungi</taxon>
        <taxon>Dikarya</taxon>
        <taxon>Ascomycota</taxon>
        <taxon>Pezizomycotina</taxon>
        <taxon>Dothideomycetes</taxon>
        <taxon>Pleosporomycetidae</taxon>
        <taxon>Pleosporales</taxon>
        <taxon>Lindgomycetaceae</taxon>
        <taxon>Clohesyomyces</taxon>
    </lineage>
</organism>
<evidence type="ECO:0000256" key="7">
    <source>
        <dbReference type="ARBA" id="ARBA00022622"/>
    </source>
</evidence>
<proteinExistence type="inferred from homology"/>
<dbReference type="PROSITE" id="PS52012">
    <property type="entry name" value="CFEM"/>
    <property type="match status" value="1"/>
</dbReference>
<dbReference type="GO" id="GO:0005886">
    <property type="term" value="C:plasma membrane"/>
    <property type="evidence" value="ECO:0007669"/>
    <property type="project" value="UniProtKB-SubCell"/>
</dbReference>
<evidence type="ECO:0000313" key="18">
    <source>
        <dbReference type="Proteomes" id="UP000193144"/>
    </source>
</evidence>
<dbReference type="Proteomes" id="UP000193144">
    <property type="component" value="Unassembled WGS sequence"/>
</dbReference>
<evidence type="ECO:0000256" key="4">
    <source>
        <dbReference type="ARBA" id="ARBA00022475"/>
    </source>
</evidence>
<keyword evidence="6 15" id="KW-0349">Heme</keyword>
<keyword evidence="5" id="KW-0964">Secreted</keyword>
<keyword evidence="13" id="KW-0325">Glycoprotein</keyword>
<comment type="similarity">
    <text evidence="3">Belongs to the RBT5 family.</text>
</comment>
<gene>
    <name evidence="17" type="ORF">BCR34DRAFT_554479</name>
</gene>
<reference evidence="17 18" key="1">
    <citation type="submission" date="2016-07" db="EMBL/GenBank/DDBJ databases">
        <title>Pervasive Adenine N6-methylation of Active Genes in Fungi.</title>
        <authorList>
            <consortium name="DOE Joint Genome Institute"/>
            <person name="Mondo S.J."/>
            <person name="Dannebaum R.O."/>
            <person name="Kuo R.C."/>
            <person name="Labutti K."/>
            <person name="Haridas S."/>
            <person name="Kuo A."/>
            <person name="Salamov A."/>
            <person name="Ahrendt S.R."/>
            <person name="Lipzen A."/>
            <person name="Sullivan W."/>
            <person name="Andreopoulos W.B."/>
            <person name="Clum A."/>
            <person name="Lindquist E."/>
            <person name="Daum C."/>
            <person name="Ramamoorthy G.K."/>
            <person name="Gryganskyi A."/>
            <person name="Culley D."/>
            <person name="Magnuson J.K."/>
            <person name="James T.Y."/>
            <person name="O'Malley M.A."/>
            <person name="Stajich J.E."/>
            <person name="Spatafora J.W."/>
            <person name="Visel A."/>
            <person name="Grigoriev I.V."/>
        </authorList>
    </citation>
    <scope>NUCLEOTIDE SEQUENCE [LARGE SCALE GENOMIC DNA]</scope>
    <source>
        <strain evidence="17 18">CBS 115471</strain>
    </source>
</reference>
<dbReference type="STRING" id="1231657.A0A1Y2A8A2"/>
<evidence type="ECO:0000256" key="13">
    <source>
        <dbReference type="ARBA" id="ARBA00023180"/>
    </source>
</evidence>
<evidence type="ECO:0000256" key="14">
    <source>
        <dbReference type="ARBA" id="ARBA00023288"/>
    </source>
</evidence>
<dbReference type="SMART" id="SM00747">
    <property type="entry name" value="CFEM"/>
    <property type="match status" value="1"/>
</dbReference>
<keyword evidence="4" id="KW-1003">Cell membrane</keyword>
<evidence type="ECO:0000256" key="3">
    <source>
        <dbReference type="ARBA" id="ARBA00010031"/>
    </source>
</evidence>
<keyword evidence="11" id="KW-0472">Membrane</keyword>
<evidence type="ECO:0000256" key="5">
    <source>
        <dbReference type="ARBA" id="ARBA00022525"/>
    </source>
</evidence>
<keyword evidence="7" id="KW-0336">GPI-anchor</keyword>
<evidence type="ECO:0000256" key="15">
    <source>
        <dbReference type="PROSITE-ProRule" id="PRU01356"/>
    </source>
</evidence>
<accession>A0A1Y2A8A2</accession>
<evidence type="ECO:0000256" key="9">
    <source>
        <dbReference type="ARBA" id="ARBA00022729"/>
    </source>
</evidence>
<dbReference type="OrthoDB" id="3767534at2759"/>
<dbReference type="GO" id="GO:0046872">
    <property type="term" value="F:metal ion binding"/>
    <property type="evidence" value="ECO:0007669"/>
    <property type="project" value="UniProtKB-UniRule"/>
</dbReference>
<evidence type="ECO:0000256" key="10">
    <source>
        <dbReference type="ARBA" id="ARBA00023004"/>
    </source>
</evidence>
<dbReference type="InterPro" id="IPR008427">
    <property type="entry name" value="Extracellular_membr_CFEM_dom"/>
</dbReference>
<evidence type="ECO:0000256" key="2">
    <source>
        <dbReference type="ARBA" id="ARBA00004613"/>
    </source>
</evidence>
<dbReference type="GO" id="GO:0005576">
    <property type="term" value="C:extracellular region"/>
    <property type="evidence" value="ECO:0007669"/>
    <property type="project" value="UniProtKB-SubCell"/>
</dbReference>
<evidence type="ECO:0000256" key="6">
    <source>
        <dbReference type="ARBA" id="ARBA00022617"/>
    </source>
</evidence>
<protein>
    <recommendedName>
        <fullName evidence="16">CFEM domain-containing protein</fullName>
    </recommendedName>
</protein>
<dbReference type="PANTHER" id="PTHR37928:SF2">
    <property type="entry name" value="GPI ANCHORED CFEM DOMAIN PROTEIN (AFU_ORTHOLOGUE AFUA_6G10580)"/>
    <property type="match status" value="1"/>
</dbReference>
<feature type="domain" description="CFEM" evidence="16">
    <location>
        <begin position="79"/>
        <end position="193"/>
    </location>
</feature>
<comment type="subcellular location">
    <subcellularLocation>
        <location evidence="1">Cell membrane</location>
        <topology evidence="1">Lipid-anchor</topology>
        <topology evidence="1">GPI-anchor</topology>
    </subcellularLocation>
    <subcellularLocation>
        <location evidence="2">Secreted</location>
    </subcellularLocation>
</comment>
<dbReference type="EMBL" id="MCFA01000008">
    <property type="protein sequence ID" value="ORY18265.1"/>
    <property type="molecule type" value="Genomic_DNA"/>
</dbReference>
<keyword evidence="12 15" id="KW-1015">Disulfide bond</keyword>
<name>A0A1Y2A8A2_9PLEO</name>
<keyword evidence="18" id="KW-1185">Reference proteome</keyword>
<dbReference type="InterPro" id="IPR051735">
    <property type="entry name" value="CFEM_domain"/>
</dbReference>
<keyword evidence="8 15" id="KW-0479">Metal-binding</keyword>
<evidence type="ECO:0000256" key="1">
    <source>
        <dbReference type="ARBA" id="ARBA00004609"/>
    </source>
</evidence>
<feature type="disulfide bond" evidence="15">
    <location>
        <begin position="121"/>
        <end position="128"/>
    </location>
</feature>
<dbReference type="GO" id="GO:0098552">
    <property type="term" value="C:side of membrane"/>
    <property type="evidence" value="ECO:0007669"/>
    <property type="project" value="UniProtKB-KW"/>
</dbReference>
<comment type="caution">
    <text evidence="15">Lacks conserved residue(s) required for the propagation of feature annotation.</text>
</comment>
<evidence type="ECO:0000259" key="16">
    <source>
        <dbReference type="PROSITE" id="PS52012"/>
    </source>
</evidence>
<keyword evidence="9" id="KW-0732">Signal</keyword>
<evidence type="ECO:0000256" key="8">
    <source>
        <dbReference type="ARBA" id="ARBA00022723"/>
    </source>
</evidence>
<dbReference type="PANTHER" id="PTHR37928">
    <property type="entry name" value="CFEM DOMAIN PROTEIN (AFU_ORTHOLOGUE AFUA_6G14090)"/>
    <property type="match status" value="1"/>
</dbReference>
<evidence type="ECO:0000313" key="17">
    <source>
        <dbReference type="EMBL" id="ORY18265.1"/>
    </source>
</evidence>
<dbReference type="Pfam" id="PF05730">
    <property type="entry name" value="CFEM"/>
    <property type="match status" value="1"/>
</dbReference>
<sequence>MTTGNTSVSGIWGTVVQYQSCINTVSPLCFVSLSPSSIPGFYTVALYCTTFVSQLLQAHTLFKSFLPQNYIPAHPNNSQTFKMKYSTAILALVATVSAQSIADLPTCGVSCLATGISTIGCTLTDFKCSCGKAEQLTAAVTPCVKSSCSAADEAKLKTVLGGICAAAGVPITLPAPSSAAPVKSSAAPVASSAAPVKSSAASGKFSYTAGIKNLY</sequence>
<evidence type="ECO:0000256" key="12">
    <source>
        <dbReference type="ARBA" id="ARBA00023157"/>
    </source>
</evidence>
<comment type="caution">
    <text evidence="17">The sequence shown here is derived from an EMBL/GenBank/DDBJ whole genome shotgun (WGS) entry which is preliminary data.</text>
</comment>
<evidence type="ECO:0000256" key="11">
    <source>
        <dbReference type="ARBA" id="ARBA00023136"/>
    </source>
</evidence>
<keyword evidence="14" id="KW-0449">Lipoprotein</keyword>
<feature type="binding site" description="axial binding residue" evidence="15">
    <location>
        <position position="125"/>
    </location>
    <ligand>
        <name>heme</name>
        <dbReference type="ChEBI" id="CHEBI:30413"/>
    </ligand>
    <ligandPart>
        <name>Fe</name>
        <dbReference type="ChEBI" id="CHEBI:18248"/>
    </ligandPart>
</feature>
<keyword evidence="10 15" id="KW-0408">Iron</keyword>
<dbReference type="AlphaFoldDB" id="A0A1Y2A8A2"/>